<dbReference type="Proteomes" id="UP000284177">
    <property type="component" value="Unassembled WGS sequence"/>
</dbReference>
<accession>A0A419T2X6</accession>
<dbReference type="InterPro" id="IPR002912">
    <property type="entry name" value="ACT_dom"/>
</dbReference>
<reference evidence="3 4" key="1">
    <citation type="submission" date="2016-08" db="EMBL/GenBank/DDBJ databases">
        <title>Novel Firmicutes and Novel Genomes.</title>
        <authorList>
            <person name="Poppleton D.I."/>
            <person name="Gribaldo S."/>
        </authorList>
    </citation>
    <scope>NUCLEOTIDE SEQUENCE [LARGE SCALE GENOMIC DNA]</scope>
    <source>
        <strain evidence="3 4">CTT3</strain>
    </source>
</reference>
<dbReference type="SUPFAM" id="SSF55021">
    <property type="entry name" value="ACT-like"/>
    <property type="match status" value="1"/>
</dbReference>
<sequence length="145" mass="16231">MDKKYLVVDKETLPDIFEKVLIAKELLKKGKVKGVTEAVKTVGISRSTFYKYKDHVFTLSESSKGRKVTISMLLSHKLGVLSHILNIIAEKRGNILTINQDIPINNIANVTITFDISNLTIGFDDILEEIEKSDGVVKLELIAME</sequence>
<dbReference type="Gene3D" id="3.30.70.260">
    <property type="match status" value="1"/>
</dbReference>
<evidence type="ECO:0000259" key="2">
    <source>
        <dbReference type="PROSITE" id="PS51671"/>
    </source>
</evidence>
<dbReference type="InterPro" id="IPR045865">
    <property type="entry name" value="ACT-like_dom_sf"/>
</dbReference>
<evidence type="ECO:0000256" key="1">
    <source>
        <dbReference type="HAMAP-Rule" id="MF_00707"/>
    </source>
</evidence>
<evidence type="ECO:0000313" key="4">
    <source>
        <dbReference type="Proteomes" id="UP000284177"/>
    </source>
</evidence>
<proteinExistence type="inferred from homology"/>
<evidence type="ECO:0000313" key="3">
    <source>
        <dbReference type="EMBL" id="RKD31783.1"/>
    </source>
</evidence>
<dbReference type="HAMAP" id="MF_00707">
    <property type="entry name" value="UPF0735"/>
    <property type="match status" value="1"/>
</dbReference>
<dbReference type="NCBIfam" id="NF003361">
    <property type="entry name" value="PRK04435.1"/>
    <property type="match status" value="1"/>
</dbReference>
<dbReference type="PIRSF" id="PIRSF025624">
    <property type="entry name" value="ACT_PheB"/>
    <property type="match status" value="1"/>
</dbReference>
<dbReference type="AlphaFoldDB" id="A0A419T2X6"/>
<dbReference type="EMBL" id="MCIB01000015">
    <property type="protein sequence ID" value="RKD31783.1"/>
    <property type="molecule type" value="Genomic_DNA"/>
</dbReference>
<comment type="similarity">
    <text evidence="1">Belongs to the UPF0735 family.</text>
</comment>
<organism evidence="3 4">
    <name type="scientific">Thermohalobacter berrensis</name>
    <dbReference type="NCBI Taxonomy" id="99594"/>
    <lineage>
        <taxon>Bacteria</taxon>
        <taxon>Bacillati</taxon>
        <taxon>Bacillota</taxon>
        <taxon>Tissierellia</taxon>
        <taxon>Tissierellales</taxon>
        <taxon>Thermohalobacteraceae</taxon>
        <taxon>Thermohalobacter</taxon>
    </lineage>
</organism>
<dbReference type="RefSeq" id="WP_120169098.1">
    <property type="nucleotide sequence ID" value="NZ_MCIB01000015.1"/>
</dbReference>
<name>A0A419T2X6_9FIRM</name>
<dbReference type="CDD" id="cd04888">
    <property type="entry name" value="ACT_PheB-BS"/>
    <property type="match status" value="1"/>
</dbReference>
<dbReference type="OrthoDB" id="9788773at2"/>
<dbReference type="InterPro" id="IPR008310">
    <property type="entry name" value="UPF0735_ACT_dom-cont"/>
</dbReference>
<keyword evidence="4" id="KW-1185">Reference proteome</keyword>
<dbReference type="PROSITE" id="PS51671">
    <property type="entry name" value="ACT"/>
    <property type="match status" value="1"/>
</dbReference>
<protein>
    <recommendedName>
        <fullName evidence="1">UPF0735 ACT domain-containing protein BET03_11915</fullName>
    </recommendedName>
</protein>
<gene>
    <name evidence="3" type="ORF">BET03_11915</name>
</gene>
<comment type="caution">
    <text evidence="3">The sequence shown here is derived from an EMBL/GenBank/DDBJ whole genome shotgun (WGS) entry which is preliminary data.</text>
</comment>
<feature type="domain" description="ACT" evidence="2">
    <location>
        <begin position="69"/>
        <end position="144"/>
    </location>
</feature>